<keyword evidence="5 7" id="KW-0472">Membrane</keyword>
<feature type="transmembrane region" description="Helical" evidence="7">
    <location>
        <begin position="136"/>
        <end position="153"/>
    </location>
</feature>
<feature type="compositionally biased region" description="Low complexity" evidence="6">
    <location>
        <begin position="1147"/>
        <end position="1160"/>
    </location>
</feature>
<dbReference type="InterPro" id="IPR006685">
    <property type="entry name" value="MscS_channel_2nd"/>
</dbReference>
<feature type="compositionally biased region" description="Gly residues" evidence="6">
    <location>
        <begin position="1233"/>
        <end position="1250"/>
    </location>
</feature>
<dbReference type="EMBL" id="CDMZ01002537">
    <property type="protein sequence ID" value="CEM42817.1"/>
    <property type="molecule type" value="Genomic_DNA"/>
</dbReference>
<evidence type="ECO:0000256" key="6">
    <source>
        <dbReference type="SAM" id="MobiDB-lite"/>
    </source>
</evidence>
<feature type="transmembrane region" description="Helical" evidence="7">
    <location>
        <begin position="214"/>
        <end position="232"/>
    </location>
</feature>
<feature type="compositionally biased region" description="Basic and acidic residues" evidence="6">
    <location>
        <begin position="369"/>
        <end position="387"/>
    </location>
</feature>
<feature type="compositionally biased region" description="Polar residues" evidence="6">
    <location>
        <begin position="644"/>
        <end position="658"/>
    </location>
</feature>
<organism evidence="9">
    <name type="scientific">Chromera velia CCMP2878</name>
    <dbReference type="NCBI Taxonomy" id="1169474"/>
    <lineage>
        <taxon>Eukaryota</taxon>
        <taxon>Sar</taxon>
        <taxon>Alveolata</taxon>
        <taxon>Colpodellida</taxon>
        <taxon>Chromeraceae</taxon>
        <taxon>Chromera</taxon>
    </lineage>
</organism>
<accession>A0A0G4HFX7</accession>
<feature type="region of interest" description="Disordered" evidence="6">
    <location>
        <begin position="569"/>
        <end position="589"/>
    </location>
</feature>
<feature type="compositionally biased region" description="Basic and acidic residues" evidence="6">
    <location>
        <begin position="1211"/>
        <end position="1223"/>
    </location>
</feature>
<feature type="region of interest" description="Disordered" evidence="6">
    <location>
        <begin position="1141"/>
        <end position="1258"/>
    </location>
</feature>
<evidence type="ECO:0000313" key="9">
    <source>
        <dbReference type="EMBL" id="CEM42817.1"/>
    </source>
</evidence>
<feature type="compositionally biased region" description="Polar residues" evidence="6">
    <location>
        <begin position="1019"/>
        <end position="1034"/>
    </location>
</feature>
<dbReference type="AlphaFoldDB" id="A0A0G4HFX7"/>
<feature type="compositionally biased region" description="Basic and acidic residues" evidence="6">
    <location>
        <begin position="63"/>
        <end position="76"/>
    </location>
</feature>
<feature type="transmembrane region" description="Helical" evidence="7">
    <location>
        <begin position="808"/>
        <end position="825"/>
    </location>
</feature>
<proteinExistence type="inferred from homology"/>
<reference evidence="9" key="1">
    <citation type="submission" date="2014-11" db="EMBL/GenBank/DDBJ databases">
        <authorList>
            <person name="Otto D Thomas"/>
            <person name="Naeem Raeece"/>
        </authorList>
    </citation>
    <scope>NUCLEOTIDE SEQUENCE</scope>
</reference>
<name>A0A0G4HFX7_9ALVE</name>
<feature type="region of interest" description="Disordered" evidence="6">
    <location>
        <begin position="1017"/>
        <end position="1052"/>
    </location>
</feature>
<feature type="transmembrane region" description="Helical" evidence="7">
    <location>
        <begin position="165"/>
        <end position="194"/>
    </location>
</feature>
<dbReference type="VEuPathDB" id="CryptoDB:Cvel_27051"/>
<protein>
    <recommendedName>
        <fullName evidence="8">Mechanosensitive ion channel MscS domain-containing protein</fullName>
    </recommendedName>
</protein>
<feature type="compositionally biased region" description="Gly residues" evidence="6">
    <location>
        <begin position="677"/>
        <end position="686"/>
    </location>
</feature>
<dbReference type="GO" id="GO:0008381">
    <property type="term" value="F:mechanosensitive monoatomic ion channel activity"/>
    <property type="evidence" value="ECO:0007669"/>
    <property type="project" value="TreeGrafter"/>
</dbReference>
<dbReference type="PANTHER" id="PTHR31618">
    <property type="entry name" value="MECHANOSENSITIVE ION CHANNEL PROTEIN 5"/>
    <property type="match status" value="1"/>
</dbReference>
<feature type="region of interest" description="Disordered" evidence="6">
    <location>
        <begin position="1"/>
        <end position="100"/>
    </location>
</feature>
<comment type="subcellular location">
    <subcellularLocation>
        <location evidence="1">Membrane</location>
        <topology evidence="1">Multi-pass membrane protein</topology>
    </subcellularLocation>
</comment>
<dbReference type="SUPFAM" id="SSF50182">
    <property type="entry name" value="Sm-like ribonucleoproteins"/>
    <property type="match status" value="1"/>
</dbReference>
<keyword evidence="4 7" id="KW-1133">Transmembrane helix</keyword>
<dbReference type="InterPro" id="IPR010920">
    <property type="entry name" value="LSM_dom_sf"/>
</dbReference>
<evidence type="ECO:0000256" key="4">
    <source>
        <dbReference type="ARBA" id="ARBA00022989"/>
    </source>
</evidence>
<dbReference type="GO" id="GO:0006820">
    <property type="term" value="P:monoatomic anion transport"/>
    <property type="evidence" value="ECO:0007669"/>
    <property type="project" value="TreeGrafter"/>
</dbReference>
<feature type="region of interest" description="Disordered" evidence="6">
    <location>
        <begin position="364"/>
        <end position="448"/>
    </location>
</feature>
<gene>
    <name evidence="9" type="ORF">Cvel_27051</name>
</gene>
<evidence type="ECO:0000259" key="8">
    <source>
        <dbReference type="Pfam" id="PF00924"/>
    </source>
</evidence>
<feature type="transmembrane region" description="Helical" evidence="7">
    <location>
        <begin position="782"/>
        <end position="802"/>
    </location>
</feature>
<evidence type="ECO:0000256" key="1">
    <source>
        <dbReference type="ARBA" id="ARBA00004141"/>
    </source>
</evidence>
<feature type="compositionally biased region" description="Basic and acidic residues" evidence="6">
    <location>
        <begin position="1"/>
        <end position="16"/>
    </location>
</feature>
<feature type="transmembrane region" description="Helical" evidence="7">
    <location>
        <begin position="263"/>
        <end position="283"/>
    </location>
</feature>
<keyword evidence="3 7" id="KW-0812">Transmembrane</keyword>
<evidence type="ECO:0000256" key="7">
    <source>
        <dbReference type="SAM" id="Phobius"/>
    </source>
</evidence>
<sequence length="1258" mass="139439">MEDERVNPGEDDRRLTVDSLPPDEDVGSLAEEPKAMGGGGSSPNAGSPLAEEDPSPAHPRRRQQGEKMRSRSRKDTGATASHWNFKKQRTHPLDDPSFVPSEAFNSVSRTSVRAGDNPSSRCDRCCSILHINTQNVIFFLLVAALTIGTVFAVTRKDQDASTLSLIIVMITILGLLVIRIGIFVLRLLLLVFFSLIDPHRESTVLNAMKTVDPSLWNCVWALVSLLMWRWFFTEKNKWRQNWLIDLRDDIEVWGGLRYIQSMLIVFLLISLKQLLLQIVHTALAVSAFRSRSGELLALIFRIDVVRALDVFSILEASVGNQKRTRLSFRPHSRTHKKRSNLFDTLRIPRPPLNRISEMHAALSRQRQTVLDRARQAARLRDDDDRPRSPSPCAAKRSITSMKPGKERALLRQRSVAVRRAQTRGGHSPDASATPASHPAQVGAPKEKESTLGSVIRSIELFLPEVHSKAEVSNAERAKKEMNTELTWLQVYRAVEFVRHGLLEIVVDGEVVVLEDGEDVKEWVPTLFESLIVQEEDRRAALREEEILSGMGEMFGSQFKIAEVENEDPAQWDSRTVSSACPEASPGVRRTRAREELEAELSVHDPLGCVLAEAGRRREIEMDPTVSHPVFFSPSHTKREKQSRQRAPNKNCAHTSGPTLQVPAVEGRKRSRSKGGRGEMGCDGGSPNGQQARQEQEREGDLESGACTEGDGDRLRELSFEAFKSYLTDGEARQLLMFMDPTGGSSVTKRRFIEFFLSMISERQSLVRTLESQEGMADIVRSLLNALLWIFVIAGSVIAFLGWTMLSGWDWAAIITGFGASTFFIVNASRNFVDSLVFVFFHHPFDLEDRVQLPWVKGGLTAYVKKISPMNTTFMLVSGEAVIVPNTVLATSTIINEARSWPTAFFLILKMSVYTEAKQVAGLNKWCRQYMEARPDEWNADGYFAHFWTYHLGEYMHYNMFIPHRYAWHRWELIFPSFSAFLLDMTAELNRLGIRYILPTQPVSFLPSSSVNGALRDFPANQNPFQHQTQHQSHGPHSAFPDPTAGFPGQGMMMPGGATFPFAGYPPHPSVPPSFHSPPMQASMPAEQGSSHGFPHHPHPREMYSGVYSAEYRGDTEERGANPNPRLSVIRESEAYLHEPAPVRSSLPMPSHGAAAPSSSATLSGARSGILAAQGGEGEGGDVAESPRPTTPPTSPPYFHNGAGGVGPRPDAGIERDRERERGQGGRGRPAATGSGGVGRPGGGVVEGGVGLSDRGGWI</sequence>
<feature type="region of interest" description="Disordered" evidence="6">
    <location>
        <begin position="620"/>
        <end position="710"/>
    </location>
</feature>
<dbReference type="InterPro" id="IPR023408">
    <property type="entry name" value="MscS_beta-dom_sf"/>
</dbReference>
<evidence type="ECO:0000256" key="5">
    <source>
        <dbReference type="ARBA" id="ARBA00023136"/>
    </source>
</evidence>
<evidence type="ECO:0000256" key="3">
    <source>
        <dbReference type="ARBA" id="ARBA00022692"/>
    </source>
</evidence>
<feature type="region of interest" description="Disordered" evidence="6">
    <location>
        <begin position="1068"/>
        <end position="1102"/>
    </location>
</feature>
<dbReference type="Gene3D" id="2.30.30.60">
    <property type="match status" value="1"/>
</dbReference>
<feature type="domain" description="Mechanosensitive ion channel MscS" evidence="8">
    <location>
        <begin position="829"/>
        <end position="895"/>
    </location>
</feature>
<dbReference type="PANTHER" id="PTHR31618:SF1">
    <property type="entry name" value="EF-HAND DOMAIN-CONTAINING PROTEIN"/>
    <property type="match status" value="1"/>
</dbReference>
<dbReference type="InterPro" id="IPR016688">
    <property type="entry name" value="MscS-like_plants/fungi"/>
</dbReference>
<comment type="similarity">
    <text evidence="2">Belongs to the MscS (TC 1.A.23) family.</text>
</comment>
<dbReference type="GO" id="GO:0005886">
    <property type="term" value="C:plasma membrane"/>
    <property type="evidence" value="ECO:0007669"/>
    <property type="project" value="TreeGrafter"/>
</dbReference>
<evidence type="ECO:0000256" key="2">
    <source>
        <dbReference type="ARBA" id="ARBA00008017"/>
    </source>
</evidence>
<dbReference type="Pfam" id="PF00924">
    <property type="entry name" value="MS_channel_2nd"/>
    <property type="match status" value="1"/>
</dbReference>